<protein>
    <submittedName>
        <fullName evidence="1">Putative secreted protein</fullName>
    </submittedName>
</protein>
<evidence type="ECO:0000313" key="1">
    <source>
        <dbReference type="EMBL" id="MBW63986.1"/>
    </source>
</evidence>
<reference evidence="1" key="1">
    <citation type="submission" date="2018-01" db="EMBL/GenBank/DDBJ databases">
        <title>An insight into the sialome of Amazonian anophelines.</title>
        <authorList>
            <person name="Ribeiro J.M."/>
            <person name="Scarpassa V."/>
            <person name="Calvo E."/>
        </authorList>
    </citation>
    <scope>NUCLEOTIDE SEQUENCE</scope>
    <source>
        <tissue evidence="1">Salivary glands</tissue>
    </source>
</reference>
<dbReference type="EMBL" id="GGFJ01014845">
    <property type="protein sequence ID" value="MBW63986.1"/>
    <property type="molecule type" value="Transcribed_RNA"/>
</dbReference>
<proteinExistence type="predicted"/>
<name>A0A2M4CF71_9DIPT</name>
<organism evidence="1">
    <name type="scientific">Anopheles marajoara</name>
    <dbReference type="NCBI Taxonomy" id="58244"/>
    <lineage>
        <taxon>Eukaryota</taxon>
        <taxon>Metazoa</taxon>
        <taxon>Ecdysozoa</taxon>
        <taxon>Arthropoda</taxon>
        <taxon>Hexapoda</taxon>
        <taxon>Insecta</taxon>
        <taxon>Pterygota</taxon>
        <taxon>Neoptera</taxon>
        <taxon>Endopterygota</taxon>
        <taxon>Diptera</taxon>
        <taxon>Nematocera</taxon>
        <taxon>Culicoidea</taxon>
        <taxon>Culicidae</taxon>
        <taxon>Anophelinae</taxon>
        <taxon>Anopheles</taxon>
    </lineage>
</organism>
<sequence>MLNLLEVRGIGLTGTERVRLLMLLLLLMLELLLSDEGFGQLLLPSLIANPSSSSFISLKLRPISIRL</sequence>
<accession>A0A2M4CF71</accession>
<dbReference type="AlphaFoldDB" id="A0A2M4CF71"/>